<gene>
    <name evidence="1" type="ORF">GPL32_16435</name>
</gene>
<dbReference type="EMBL" id="JAAEHK010000033">
    <property type="protein sequence ID" value="NDL72095.1"/>
    <property type="molecule type" value="Genomic_DNA"/>
</dbReference>
<comment type="caution">
    <text evidence="1">The sequence shown here is derived from an EMBL/GenBank/DDBJ whole genome shotgun (WGS) entry which is preliminary data.</text>
</comment>
<name>A0A7C9P885_9GAMM</name>
<proteinExistence type="predicted"/>
<dbReference type="Proteomes" id="UP000480312">
    <property type="component" value="Unassembled WGS sequence"/>
</dbReference>
<evidence type="ECO:0000313" key="2">
    <source>
        <dbReference type="Proteomes" id="UP000480312"/>
    </source>
</evidence>
<dbReference type="OrthoDB" id="6993804at2"/>
<dbReference type="AlphaFoldDB" id="A0A7C9P885"/>
<dbReference type="RefSeq" id="WP_162219934.1">
    <property type="nucleotide sequence ID" value="NZ_JAAEHK010000033.1"/>
</dbReference>
<evidence type="ECO:0000313" key="1">
    <source>
        <dbReference type="EMBL" id="NDL72095.1"/>
    </source>
</evidence>
<reference evidence="1 2" key="1">
    <citation type="submission" date="2020-01" db="EMBL/GenBank/DDBJ databases">
        <title>Whole genome sequencing of Halomonas alkaliphila strain LS44.</title>
        <authorList>
            <person name="Kumar S."/>
            <person name="Paul D."/>
            <person name="Shouche Y."/>
            <person name="Suryavanshi M.V."/>
        </authorList>
    </citation>
    <scope>NUCLEOTIDE SEQUENCE [LARGE SCALE GENOMIC DNA]</scope>
    <source>
        <strain evidence="1 2">LS44</strain>
    </source>
</reference>
<organism evidence="1 2">
    <name type="scientific">Vreelandella alkaliphila</name>
    <dbReference type="NCBI Taxonomy" id="272774"/>
    <lineage>
        <taxon>Bacteria</taxon>
        <taxon>Pseudomonadati</taxon>
        <taxon>Pseudomonadota</taxon>
        <taxon>Gammaproteobacteria</taxon>
        <taxon>Oceanospirillales</taxon>
        <taxon>Halomonadaceae</taxon>
        <taxon>Vreelandella</taxon>
    </lineage>
</organism>
<sequence length="212" mass="23354">MATQIIFTVDLDSFVVEGGSFDQPSAVGHPKMLVSKDKATSTSHDGDYHVPVQVEEQVQVWLEDVSRRPSVIIAPVRFIAHSWQGEDGVIKTFVTGTPSDPATQINVLGNDTPLALPSFMEEHAEAYGFDYDTDTQSKWSDDTEPFLEYWKSGGVMAGKDGVPKSPRIHTPYVTLAIGDSVGLLNYGIEFAVYVNGKSKGYFWFDPYINVLA</sequence>
<accession>A0A7C9P885</accession>
<protein>
    <submittedName>
        <fullName evidence="1">Uncharacterized protein</fullName>
    </submittedName>
</protein>